<proteinExistence type="predicted"/>
<dbReference type="AlphaFoldDB" id="A0A6A4IJM2"/>
<feature type="region of interest" description="Disordered" evidence="1">
    <location>
        <begin position="1"/>
        <end position="83"/>
    </location>
</feature>
<keyword evidence="3" id="KW-1185">Reference proteome</keyword>
<sequence>MYHTRSQRRYIFSSEDETMGKQSESEDDDSEDTPKMRHTTRRRLPKSSSEDESMGKQSESEDVDSEKQSKHPSSSTLSDHTWSNYCSAQRLPRRILGTVSDHGLPPFYLHPRRLVSDCHLLPFYLHPEG</sequence>
<dbReference type="Proteomes" id="UP000799118">
    <property type="component" value="Unassembled WGS sequence"/>
</dbReference>
<feature type="compositionally biased region" description="Basic residues" evidence="1">
    <location>
        <begin position="36"/>
        <end position="45"/>
    </location>
</feature>
<name>A0A6A4IJM2_9AGAR</name>
<reference evidence="2" key="1">
    <citation type="journal article" date="2019" name="Environ. Microbiol.">
        <title>Fungal ecological strategies reflected in gene transcription - a case study of two litter decomposers.</title>
        <authorList>
            <person name="Barbi F."/>
            <person name="Kohler A."/>
            <person name="Barry K."/>
            <person name="Baskaran P."/>
            <person name="Daum C."/>
            <person name="Fauchery L."/>
            <person name="Ihrmark K."/>
            <person name="Kuo A."/>
            <person name="LaButti K."/>
            <person name="Lipzen A."/>
            <person name="Morin E."/>
            <person name="Grigoriev I.V."/>
            <person name="Henrissat B."/>
            <person name="Lindahl B."/>
            <person name="Martin F."/>
        </authorList>
    </citation>
    <scope>NUCLEOTIDE SEQUENCE</scope>
    <source>
        <strain evidence="2">JB14</strain>
    </source>
</reference>
<gene>
    <name evidence="2" type="ORF">BT96DRAFT_239051</name>
</gene>
<protein>
    <submittedName>
        <fullName evidence="2">Uncharacterized protein</fullName>
    </submittedName>
</protein>
<accession>A0A6A4IJM2</accession>
<evidence type="ECO:0000313" key="2">
    <source>
        <dbReference type="EMBL" id="KAE9410811.1"/>
    </source>
</evidence>
<evidence type="ECO:0000313" key="3">
    <source>
        <dbReference type="Proteomes" id="UP000799118"/>
    </source>
</evidence>
<dbReference type="EMBL" id="ML769384">
    <property type="protein sequence ID" value="KAE9410811.1"/>
    <property type="molecule type" value="Genomic_DNA"/>
</dbReference>
<feature type="compositionally biased region" description="Polar residues" evidence="1">
    <location>
        <begin position="71"/>
        <end position="83"/>
    </location>
</feature>
<organism evidence="2 3">
    <name type="scientific">Gymnopus androsaceus JB14</name>
    <dbReference type="NCBI Taxonomy" id="1447944"/>
    <lineage>
        <taxon>Eukaryota</taxon>
        <taxon>Fungi</taxon>
        <taxon>Dikarya</taxon>
        <taxon>Basidiomycota</taxon>
        <taxon>Agaricomycotina</taxon>
        <taxon>Agaricomycetes</taxon>
        <taxon>Agaricomycetidae</taxon>
        <taxon>Agaricales</taxon>
        <taxon>Marasmiineae</taxon>
        <taxon>Omphalotaceae</taxon>
        <taxon>Gymnopus</taxon>
    </lineage>
</organism>
<evidence type="ECO:0000256" key="1">
    <source>
        <dbReference type="SAM" id="MobiDB-lite"/>
    </source>
</evidence>